<dbReference type="Pfam" id="PF00400">
    <property type="entry name" value="WD40"/>
    <property type="match status" value="2"/>
</dbReference>
<dbReference type="InterPro" id="IPR015943">
    <property type="entry name" value="WD40/YVTN_repeat-like_dom_sf"/>
</dbReference>
<dbReference type="InterPro" id="IPR019775">
    <property type="entry name" value="WD40_repeat_CS"/>
</dbReference>
<dbReference type="SUPFAM" id="SSF50978">
    <property type="entry name" value="WD40 repeat-like"/>
    <property type="match status" value="1"/>
</dbReference>
<evidence type="ECO:0000256" key="3">
    <source>
        <dbReference type="PROSITE-ProRule" id="PRU00221"/>
    </source>
</evidence>
<feature type="repeat" description="WD" evidence="3">
    <location>
        <begin position="219"/>
        <end position="260"/>
    </location>
</feature>
<sequence length="302" mass="34230">MVKVEKKFTFSGHRDCVYALEKEKEGHKFFSGSGDGMVVAWNLNQPDQGDLLAKVPHSIYALKYIPEEDLLIVGQNFEGLHFIRVGEKKEIASLKCTQASIFDLQVLGDQIIMAESDGHITLVDRKQLIVKNRIKLSEKSARTIALSPDGEQFAVGYSDHKIRIFNSVDQSLVKTIASHTNSIFTLQYSPSGTHLLSAGRDAHLKVWEVEKDYQLQEDIIAHMYAINHICFDPSGKYFATASMDKSIKIWRYEDFRLLKVVDKSRHAGHATSVNKLAWLPEKNFLISGSDDRNISIWNITFE</sequence>
<accession>A0AAN5AIQ4</accession>
<keyword evidence="1 3" id="KW-0853">WD repeat</keyword>
<dbReference type="RefSeq" id="WP_338235955.1">
    <property type="nucleotide sequence ID" value="NZ_BQKE01000001.1"/>
</dbReference>
<dbReference type="Proteomes" id="UP001310022">
    <property type="component" value="Unassembled WGS sequence"/>
</dbReference>
<dbReference type="Pfam" id="PF08662">
    <property type="entry name" value="eIF2A"/>
    <property type="match status" value="1"/>
</dbReference>
<dbReference type="PROSITE" id="PS50294">
    <property type="entry name" value="WD_REPEATS_REGION"/>
    <property type="match status" value="4"/>
</dbReference>
<dbReference type="PANTHER" id="PTHR22847">
    <property type="entry name" value="WD40 REPEAT PROTEIN"/>
    <property type="match status" value="1"/>
</dbReference>
<feature type="domain" description="Translation initiation factor beta propellor-like" evidence="4">
    <location>
        <begin position="131"/>
        <end position="253"/>
    </location>
</feature>
<evidence type="ECO:0000313" key="5">
    <source>
        <dbReference type="EMBL" id="GJM60087.1"/>
    </source>
</evidence>
<dbReference type="EMBL" id="BQKE01000001">
    <property type="protein sequence ID" value="GJM60087.1"/>
    <property type="molecule type" value="Genomic_DNA"/>
</dbReference>
<keyword evidence="2" id="KW-0677">Repeat</keyword>
<dbReference type="PROSITE" id="PS00678">
    <property type="entry name" value="WD_REPEATS_1"/>
    <property type="match status" value="2"/>
</dbReference>
<organism evidence="5 6">
    <name type="scientific">Persicobacter diffluens</name>
    <dbReference type="NCBI Taxonomy" id="981"/>
    <lineage>
        <taxon>Bacteria</taxon>
        <taxon>Pseudomonadati</taxon>
        <taxon>Bacteroidota</taxon>
        <taxon>Cytophagia</taxon>
        <taxon>Cytophagales</taxon>
        <taxon>Persicobacteraceae</taxon>
        <taxon>Persicobacter</taxon>
    </lineage>
</organism>
<gene>
    <name evidence="5" type="ORF">PEDI_06390</name>
</gene>
<comment type="caution">
    <text evidence="5">The sequence shown here is derived from an EMBL/GenBank/DDBJ whole genome shotgun (WGS) entry which is preliminary data.</text>
</comment>
<dbReference type="PANTHER" id="PTHR22847:SF637">
    <property type="entry name" value="WD REPEAT DOMAIN 5B"/>
    <property type="match status" value="1"/>
</dbReference>
<reference evidence="5 6" key="1">
    <citation type="submission" date="2021-12" db="EMBL/GenBank/DDBJ databases">
        <title>Genome sequencing of bacteria with rrn-lacking chromosome and rrn-plasmid.</title>
        <authorList>
            <person name="Anda M."/>
            <person name="Iwasaki W."/>
        </authorList>
    </citation>
    <scope>NUCLEOTIDE SEQUENCE [LARGE SCALE GENOMIC DNA]</scope>
    <source>
        <strain evidence="5 6">NBRC 15940</strain>
    </source>
</reference>
<protein>
    <recommendedName>
        <fullName evidence="4">Translation initiation factor beta propellor-like domain-containing protein</fullName>
    </recommendedName>
</protein>
<dbReference type="CDD" id="cd00200">
    <property type="entry name" value="WD40"/>
    <property type="match status" value="1"/>
</dbReference>
<dbReference type="InterPro" id="IPR013979">
    <property type="entry name" value="TIF_beta_prop-like"/>
</dbReference>
<dbReference type="SMART" id="SM00320">
    <property type="entry name" value="WD40"/>
    <property type="match status" value="6"/>
</dbReference>
<keyword evidence="6" id="KW-1185">Reference proteome</keyword>
<dbReference type="InterPro" id="IPR036322">
    <property type="entry name" value="WD40_repeat_dom_sf"/>
</dbReference>
<dbReference type="AlphaFoldDB" id="A0AAN5AIQ4"/>
<evidence type="ECO:0000259" key="4">
    <source>
        <dbReference type="Pfam" id="PF08662"/>
    </source>
</evidence>
<dbReference type="PROSITE" id="PS50082">
    <property type="entry name" value="WD_REPEATS_2"/>
    <property type="match status" value="4"/>
</dbReference>
<evidence type="ECO:0000313" key="6">
    <source>
        <dbReference type="Proteomes" id="UP001310022"/>
    </source>
</evidence>
<name>A0AAN5AIQ4_9BACT</name>
<feature type="repeat" description="WD" evidence="3">
    <location>
        <begin position="266"/>
        <end position="302"/>
    </location>
</feature>
<dbReference type="InterPro" id="IPR020472">
    <property type="entry name" value="WD40_PAC1"/>
</dbReference>
<evidence type="ECO:0000256" key="2">
    <source>
        <dbReference type="ARBA" id="ARBA00022737"/>
    </source>
</evidence>
<evidence type="ECO:0000256" key="1">
    <source>
        <dbReference type="ARBA" id="ARBA00022574"/>
    </source>
</evidence>
<dbReference type="Gene3D" id="2.130.10.10">
    <property type="entry name" value="YVTN repeat-like/Quinoprotein amine dehydrogenase"/>
    <property type="match status" value="3"/>
</dbReference>
<dbReference type="PRINTS" id="PR00320">
    <property type="entry name" value="GPROTEINBRPT"/>
</dbReference>
<dbReference type="InterPro" id="IPR001680">
    <property type="entry name" value="WD40_rpt"/>
</dbReference>
<feature type="repeat" description="WD" evidence="3">
    <location>
        <begin position="10"/>
        <end position="44"/>
    </location>
</feature>
<feature type="repeat" description="WD" evidence="3">
    <location>
        <begin position="176"/>
        <end position="217"/>
    </location>
</feature>
<proteinExistence type="predicted"/>